<evidence type="ECO:0000313" key="2">
    <source>
        <dbReference type="Proteomes" id="UP000253729"/>
    </source>
</evidence>
<organism evidence="1 2">
    <name type="scientific">Aspergillus welwitschiae</name>
    <dbReference type="NCBI Taxonomy" id="1341132"/>
    <lineage>
        <taxon>Eukaryota</taxon>
        <taxon>Fungi</taxon>
        <taxon>Dikarya</taxon>
        <taxon>Ascomycota</taxon>
        <taxon>Pezizomycotina</taxon>
        <taxon>Eurotiomycetes</taxon>
        <taxon>Eurotiomycetidae</taxon>
        <taxon>Eurotiales</taxon>
        <taxon>Aspergillaceae</taxon>
        <taxon>Aspergillus</taxon>
        <taxon>Aspergillus subgen. Circumdati</taxon>
    </lineage>
</organism>
<dbReference type="RefSeq" id="XP_026631245.1">
    <property type="nucleotide sequence ID" value="XM_026764771.1"/>
</dbReference>
<dbReference type="AlphaFoldDB" id="A0A3F3QG31"/>
<dbReference type="EMBL" id="KZ852034">
    <property type="protein sequence ID" value="RDH38223.1"/>
    <property type="molecule type" value="Genomic_DNA"/>
</dbReference>
<accession>A0A3F3QG31</accession>
<proteinExistence type="predicted"/>
<evidence type="ECO:0000313" key="1">
    <source>
        <dbReference type="EMBL" id="RDH38223.1"/>
    </source>
</evidence>
<protein>
    <submittedName>
        <fullName evidence="1">Uncharacterized protein</fullName>
    </submittedName>
</protein>
<name>A0A3F3QG31_9EURO</name>
<dbReference type="GeneID" id="38133127"/>
<dbReference type="Proteomes" id="UP000253729">
    <property type="component" value="Unassembled WGS sequence"/>
</dbReference>
<sequence>MIPCKSRSDARYLTHRLPSQIDSLAQDLAVGNEALSLSSHAVHTASTLLAQRCQDRSDCDDCIRNAQRQMWLSLSLLPRTEYEVLLRQWTVQPLGKTHVAASVRGYRRGGSWRNQLTFQIQRLACCFAVVAFRLGDGLAWRQFSLLLQDVVIYHWEACLVWLCSSRALT</sequence>
<keyword evidence="2" id="KW-1185">Reference proteome</keyword>
<gene>
    <name evidence="1" type="ORF">BDQ94DRAFT_135894</name>
</gene>
<reference evidence="1 2" key="1">
    <citation type="submission" date="2018-07" db="EMBL/GenBank/DDBJ databases">
        <title>The genomes of Aspergillus section Nigri reveals drivers in fungal speciation.</title>
        <authorList>
            <consortium name="DOE Joint Genome Institute"/>
            <person name="Vesth T.C."/>
            <person name="Nybo J."/>
            <person name="Theobald S."/>
            <person name="Brandl J."/>
            <person name="Frisvad J.C."/>
            <person name="Nielsen K.F."/>
            <person name="Lyhne E.K."/>
            <person name="Kogle M.E."/>
            <person name="Kuo A."/>
            <person name="Riley R."/>
            <person name="Clum A."/>
            <person name="Nolan M."/>
            <person name="Lipzen A."/>
            <person name="Salamov A."/>
            <person name="Henrissat B."/>
            <person name="Wiebenga A."/>
            <person name="De vries R.P."/>
            <person name="Grigoriev I.V."/>
            <person name="Mortensen U.H."/>
            <person name="Andersen M.R."/>
            <person name="Baker S.E."/>
        </authorList>
    </citation>
    <scope>NUCLEOTIDE SEQUENCE [LARGE SCALE GENOMIC DNA]</scope>
    <source>
        <strain evidence="1 2">CBS 139.54b</strain>
    </source>
</reference>